<comment type="similarity">
    <text evidence="1">Belongs to the peptidase C1 family.</text>
</comment>
<dbReference type="SUPFAM" id="SSF54001">
    <property type="entry name" value="Cysteine proteinases"/>
    <property type="match status" value="1"/>
</dbReference>
<dbReference type="EMBL" id="KK583213">
    <property type="protein sequence ID" value="KDO28064.1"/>
    <property type="molecule type" value="Genomic_DNA"/>
</dbReference>
<dbReference type="InterPro" id="IPR038765">
    <property type="entry name" value="Papain-like_cys_pep_sf"/>
</dbReference>
<keyword evidence="6" id="KW-1185">Reference proteome</keyword>
<gene>
    <name evidence="5" type="ORF">SPRG_20222</name>
</gene>
<dbReference type="InterPro" id="IPR000169">
    <property type="entry name" value="Pept_cys_AS"/>
</dbReference>
<dbReference type="SMART" id="SM00645">
    <property type="entry name" value="Pept_C1"/>
    <property type="match status" value="1"/>
</dbReference>
<feature type="transmembrane region" description="Helical" evidence="3">
    <location>
        <begin position="398"/>
        <end position="424"/>
    </location>
</feature>
<dbReference type="GeneID" id="24141419"/>
<dbReference type="KEGG" id="spar:SPRG_20222"/>
<feature type="domain" description="Peptidase C1A papain C-terminal" evidence="4">
    <location>
        <begin position="110"/>
        <end position="374"/>
    </location>
</feature>
<protein>
    <recommendedName>
        <fullName evidence="4">Peptidase C1A papain C-terminal domain-containing protein</fullName>
    </recommendedName>
</protein>
<dbReference type="Pfam" id="PF00112">
    <property type="entry name" value="Peptidase_C1"/>
    <property type="match status" value="1"/>
</dbReference>
<dbReference type="GO" id="GO:0008234">
    <property type="term" value="F:cysteine-type peptidase activity"/>
    <property type="evidence" value="ECO:0007669"/>
    <property type="project" value="InterPro"/>
</dbReference>
<name>A0A067CBC0_SAPPC</name>
<evidence type="ECO:0000256" key="1">
    <source>
        <dbReference type="ARBA" id="ARBA00008455"/>
    </source>
</evidence>
<dbReference type="GO" id="GO:0006508">
    <property type="term" value="P:proteolysis"/>
    <property type="evidence" value="ECO:0007669"/>
    <property type="project" value="InterPro"/>
</dbReference>
<proteinExistence type="inferred from homology"/>
<dbReference type="Proteomes" id="UP000030745">
    <property type="component" value="Unassembled WGS sequence"/>
</dbReference>
<sequence length="433" mass="46043">MTTTSALGTLVGCNATCFWTGRHGDVVDSAQLAEIMLANDTSAAAARNLQSHMDYIQAVQRHATAMGQELGISLGVNPRHLLLPAIDEDPREMVLEYRLRGPRRLQASALRPDLNWCSELNPTGRSVCGDIKSQKLCGSCWAFAATDLIETAVAIAGNATPVSLSTQQLLSCSKGPQVHTFHYCFASSPTMPSWVSPTKQWNATNDGCGGGMTQNALTDAVSKIKNLASRLTWPDNNDASSSRSPYPCTQLPDNSTAAHITGWEPALGTNSCASTSDPTRLLQDALATGPLAVAMHAQGLFPEYKGGVFTCPKIIHSDLIDHALLLVGYGYSSGTPHWILKNSYGAGWGINGFMHLAMDDDINCGLNIFPIRVLGASRGASVLRVDGGGDLDFGGLTLAAWLGIAATIAIITLLATIVGVRIALKRRANMHRC</sequence>
<evidence type="ECO:0000259" key="4">
    <source>
        <dbReference type="SMART" id="SM00645"/>
    </source>
</evidence>
<dbReference type="CDD" id="cd02248">
    <property type="entry name" value="Peptidase_C1A"/>
    <property type="match status" value="1"/>
</dbReference>
<evidence type="ECO:0000313" key="5">
    <source>
        <dbReference type="EMBL" id="KDO28064.1"/>
    </source>
</evidence>
<dbReference type="InterPro" id="IPR039417">
    <property type="entry name" value="Peptidase_C1A_papain-like"/>
</dbReference>
<organism evidence="5 6">
    <name type="scientific">Saprolegnia parasitica (strain CBS 223.65)</name>
    <dbReference type="NCBI Taxonomy" id="695850"/>
    <lineage>
        <taxon>Eukaryota</taxon>
        <taxon>Sar</taxon>
        <taxon>Stramenopiles</taxon>
        <taxon>Oomycota</taxon>
        <taxon>Saprolegniomycetes</taxon>
        <taxon>Saprolegniales</taxon>
        <taxon>Saprolegniaceae</taxon>
        <taxon>Saprolegnia</taxon>
    </lineage>
</organism>
<dbReference type="PANTHER" id="PTHR12411">
    <property type="entry name" value="CYSTEINE PROTEASE FAMILY C1-RELATED"/>
    <property type="match status" value="1"/>
</dbReference>
<dbReference type="AlphaFoldDB" id="A0A067CBC0"/>
<keyword evidence="3" id="KW-0812">Transmembrane</keyword>
<evidence type="ECO:0000313" key="6">
    <source>
        <dbReference type="Proteomes" id="UP000030745"/>
    </source>
</evidence>
<dbReference type="Gene3D" id="3.90.70.10">
    <property type="entry name" value="Cysteine proteinases"/>
    <property type="match status" value="1"/>
</dbReference>
<dbReference type="PRINTS" id="PR00705">
    <property type="entry name" value="PAPAIN"/>
</dbReference>
<dbReference type="PROSITE" id="PS00139">
    <property type="entry name" value="THIOL_PROTEASE_CYS"/>
    <property type="match status" value="1"/>
</dbReference>
<dbReference type="InterPro" id="IPR013128">
    <property type="entry name" value="Peptidase_C1A"/>
</dbReference>
<dbReference type="OMA" id="IWGSRND"/>
<evidence type="ECO:0000256" key="2">
    <source>
        <dbReference type="ARBA" id="ARBA00023145"/>
    </source>
</evidence>
<dbReference type="InterPro" id="IPR000668">
    <property type="entry name" value="Peptidase_C1A_C"/>
</dbReference>
<dbReference type="STRING" id="695850.A0A067CBC0"/>
<evidence type="ECO:0000256" key="3">
    <source>
        <dbReference type="SAM" id="Phobius"/>
    </source>
</evidence>
<dbReference type="VEuPathDB" id="FungiDB:SPRG_20222"/>
<keyword evidence="2" id="KW-0865">Zymogen</keyword>
<dbReference type="OrthoDB" id="65740at2759"/>
<accession>A0A067CBC0</accession>
<dbReference type="RefSeq" id="XP_012201211.1">
    <property type="nucleotide sequence ID" value="XM_012345821.1"/>
</dbReference>
<reference evidence="5 6" key="1">
    <citation type="journal article" date="2013" name="PLoS Genet.">
        <title>Distinctive expansion of potential virulence genes in the genome of the oomycete fish pathogen Saprolegnia parasitica.</title>
        <authorList>
            <person name="Jiang R.H."/>
            <person name="de Bruijn I."/>
            <person name="Haas B.J."/>
            <person name="Belmonte R."/>
            <person name="Lobach L."/>
            <person name="Christie J."/>
            <person name="van den Ackerveken G."/>
            <person name="Bottin A."/>
            <person name="Bulone V."/>
            <person name="Diaz-Moreno S.M."/>
            <person name="Dumas B."/>
            <person name="Fan L."/>
            <person name="Gaulin E."/>
            <person name="Govers F."/>
            <person name="Grenville-Briggs L.J."/>
            <person name="Horner N.R."/>
            <person name="Levin J.Z."/>
            <person name="Mammella M."/>
            <person name="Meijer H.J."/>
            <person name="Morris P."/>
            <person name="Nusbaum C."/>
            <person name="Oome S."/>
            <person name="Phillips A.J."/>
            <person name="van Rooyen D."/>
            <person name="Rzeszutek E."/>
            <person name="Saraiva M."/>
            <person name="Secombes C.J."/>
            <person name="Seidl M.F."/>
            <person name="Snel B."/>
            <person name="Stassen J.H."/>
            <person name="Sykes S."/>
            <person name="Tripathy S."/>
            <person name="van den Berg H."/>
            <person name="Vega-Arreguin J.C."/>
            <person name="Wawra S."/>
            <person name="Young S.K."/>
            <person name="Zeng Q."/>
            <person name="Dieguez-Uribeondo J."/>
            <person name="Russ C."/>
            <person name="Tyler B.M."/>
            <person name="van West P."/>
        </authorList>
    </citation>
    <scope>NUCLEOTIDE SEQUENCE [LARGE SCALE GENOMIC DNA]</scope>
    <source>
        <strain evidence="5 6">CBS 223.65</strain>
    </source>
</reference>
<keyword evidence="3" id="KW-0472">Membrane</keyword>
<dbReference type="InterPro" id="IPR025660">
    <property type="entry name" value="Pept_his_AS"/>
</dbReference>
<dbReference type="PROSITE" id="PS00639">
    <property type="entry name" value="THIOL_PROTEASE_HIS"/>
    <property type="match status" value="1"/>
</dbReference>
<keyword evidence="3" id="KW-1133">Transmembrane helix</keyword>